<evidence type="ECO:0000313" key="1">
    <source>
        <dbReference type="EMBL" id="ABO99700.1"/>
    </source>
</evidence>
<dbReference type="GO" id="GO:0005737">
    <property type="term" value="C:cytoplasm"/>
    <property type="evidence" value="ECO:0007669"/>
    <property type="project" value="TreeGrafter"/>
</dbReference>
<dbReference type="Gramene" id="ABO99700">
    <property type="protein sequence ID" value="ABO99700"/>
    <property type="gene ID" value="OSTLU_51418"/>
</dbReference>
<dbReference type="RefSeq" id="XP_001421438.1">
    <property type="nucleotide sequence ID" value="XM_001421401.1"/>
</dbReference>
<dbReference type="GO" id="GO:0000309">
    <property type="term" value="F:nicotinamide-nucleotide adenylyltransferase activity"/>
    <property type="evidence" value="ECO:0007669"/>
    <property type="project" value="TreeGrafter"/>
</dbReference>
<evidence type="ECO:0008006" key="4">
    <source>
        <dbReference type="Google" id="ProtNLM"/>
    </source>
</evidence>
<dbReference type="OrthoDB" id="5591297at2759"/>
<evidence type="ECO:0000313" key="3">
    <source>
        <dbReference type="Proteomes" id="UP000001568"/>
    </source>
</evidence>
<dbReference type="HOGENOM" id="CLU_026547_0_0_1"/>
<dbReference type="GeneID" id="5005302"/>
<gene>
    <name evidence="2" type="ORF">OSTLU_25512</name>
    <name evidence="1" type="ORF">OSTLU_51418</name>
</gene>
<organism evidence="1 3">
    <name type="scientific">Ostreococcus lucimarinus (strain CCE9901)</name>
    <dbReference type="NCBI Taxonomy" id="436017"/>
    <lineage>
        <taxon>Eukaryota</taxon>
        <taxon>Viridiplantae</taxon>
        <taxon>Chlorophyta</taxon>
        <taxon>Mamiellophyceae</taxon>
        <taxon>Mamiellales</taxon>
        <taxon>Bathycoccaceae</taxon>
        <taxon>Ostreococcus</taxon>
    </lineage>
</organism>
<dbReference type="GO" id="GO:0016887">
    <property type="term" value="F:ATP hydrolysis activity"/>
    <property type="evidence" value="ECO:0007669"/>
    <property type="project" value="TreeGrafter"/>
</dbReference>
<reference evidence="1 3" key="1">
    <citation type="journal article" date="2007" name="Proc. Natl. Acad. Sci. U.S.A.">
        <title>The tiny eukaryote Ostreococcus provides genomic insights into the paradox of plankton speciation.</title>
        <authorList>
            <person name="Palenik B."/>
            <person name="Grimwood J."/>
            <person name="Aerts A."/>
            <person name="Rouze P."/>
            <person name="Salamov A."/>
            <person name="Putnam N."/>
            <person name="Dupont C."/>
            <person name="Jorgensen R."/>
            <person name="Derelle E."/>
            <person name="Rombauts S."/>
            <person name="Zhou K."/>
            <person name="Otillar R."/>
            <person name="Merchant S.S."/>
            <person name="Podell S."/>
            <person name="Gaasterland T."/>
            <person name="Napoli C."/>
            <person name="Gendler K."/>
            <person name="Manuell A."/>
            <person name="Tai V."/>
            <person name="Vallon O."/>
            <person name="Piganeau G."/>
            <person name="Jancek S."/>
            <person name="Heijde M."/>
            <person name="Jabbari K."/>
            <person name="Bowler C."/>
            <person name="Lohr M."/>
            <person name="Robbens S."/>
            <person name="Werner G."/>
            <person name="Dubchak I."/>
            <person name="Pazour G.J."/>
            <person name="Ren Q."/>
            <person name="Paulsen I."/>
            <person name="Delwiche C."/>
            <person name="Schmutz J."/>
            <person name="Rokhsar D."/>
            <person name="Van de Peer Y."/>
            <person name="Moreau H."/>
            <person name="Grigoriev I.V."/>
        </authorList>
    </citation>
    <scope>NUCLEOTIDE SEQUENCE [LARGE SCALE GENOMIC DNA]</scope>
    <source>
        <strain evidence="1 3">CCE9901</strain>
    </source>
</reference>
<dbReference type="KEGG" id="olu:OSTLU_25512"/>
<accession>A4S776</accession>
<dbReference type="RefSeq" id="XP_001421407.1">
    <property type="nucleotide sequence ID" value="XM_001421370.1"/>
</dbReference>
<dbReference type="KEGG" id="olu:OSTLU_51418"/>
<name>A4S776_OSTLU</name>
<dbReference type="GO" id="GO:0005634">
    <property type="term" value="C:nucleus"/>
    <property type="evidence" value="ECO:0007669"/>
    <property type="project" value="TreeGrafter"/>
</dbReference>
<dbReference type="InterPro" id="IPR014729">
    <property type="entry name" value="Rossmann-like_a/b/a_fold"/>
</dbReference>
<dbReference type="EMBL" id="CP000594">
    <property type="protein sequence ID" value="ABO99731.1"/>
    <property type="molecule type" value="Genomic_DNA"/>
</dbReference>
<dbReference type="Gramene" id="ABO99731">
    <property type="protein sequence ID" value="ABO99731"/>
    <property type="gene ID" value="OSTLU_25512"/>
</dbReference>
<evidence type="ECO:0000313" key="2">
    <source>
        <dbReference type="EMBL" id="ABO99731.1"/>
    </source>
</evidence>
<dbReference type="PANTHER" id="PTHR31285">
    <property type="entry name" value="NICOTINAMIDE MONONUCLEOTIDE ADENYLYLTRANSFERASE"/>
    <property type="match status" value="1"/>
</dbReference>
<protein>
    <recommendedName>
        <fullName evidence="4">Cytidyltransferase-like domain-containing protein</fullName>
    </recommendedName>
</protein>
<sequence length="435" mass="45922">MEPGIRAIVETIHASKVRAVLHVTGGGARALGWLTSVPRCSNTLLDARVPYARESALETLGRATDDDVESYCSREVAEALASAAYARAVRHGSSRATASASDARATTGLGATCALTTEDVVKRGDHRCFVAAKTLGRMTTYEMRLEKTSGRSRFDEEGCASRLVLRALYEEARRSVDDADADAGVDLVREVLSEREFDEVSVTTMEDSAYANASDARAVVERWLAEDDSSTSGATTAAPMILEFTGGVLTAVGATRANVVLSGSFNPLHDGHRDLLAAATATKPPGALGAYEIGVTNADKGTLSIDEIMRRLEQFSTPGTVCLLTKTPLFVDKTRAAPGAAFVVGADTAARLLDPKYAGSDAALDESLNEIRANACDFLVAGRVDRVSRAFVPAADVLAAAAARRAADLFAALPSFRVDVSSTEIRNAARDSGRD</sequence>
<dbReference type="SUPFAM" id="SSF52374">
    <property type="entry name" value="Nucleotidylyl transferase"/>
    <property type="match status" value="1"/>
</dbReference>
<keyword evidence="3" id="KW-1185">Reference proteome</keyword>
<dbReference type="OMA" id="GCYFVVG"/>
<dbReference type="Gene3D" id="3.40.50.620">
    <property type="entry name" value="HUPs"/>
    <property type="match status" value="1"/>
</dbReference>
<dbReference type="AlphaFoldDB" id="A4S776"/>
<proteinExistence type="predicted"/>
<dbReference type="GeneID" id="5005340"/>
<dbReference type="eggNOG" id="ENOG502QTA1">
    <property type="taxonomic scope" value="Eukaryota"/>
</dbReference>
<dbReference type="Proteomes" id="UP000001568">
    <property type="component" value="Chromosome 14"/>
</dbReference>
<dbReference type="PANTHER" id="PTHR31285:SF0">
    <property type="entry name" value="NICOTINAMIDE MONONUCLEOTIDE ADENYLYLTRANSFERASE"/>
    <property type="match status" value="1"/>
</dbReference>
<dbReference type="EMBL" id="CP000594">
    <property type="protein sequence ID" value="ABO99700.1"/>
    <property type="molecule type" value="Genomic_DNA"/>
</dbReference>